<sequence length="65" mass="7796">MVDQDGTPKKKQRQARRETKLKEKKLLEPFVTCLEYLTSDQIDQVKEVLGNKWDKNQINQYISHY</sequence>
<dbReference type="AlphaFoldDB" id="A0A9W4X036"/>
<feature type="non-terminal residue" evidence="2">
    <location>
        <position position="1"/>
    </location>
</feature>
<dbReference type="EMBL" id="CAMKVN010019922">
    <property type="protein sequence ID" value="CAI2198948.1"/>
    <property type="molecule type" value="Genomic_DNA"/>
</dbReference>
<name>A0A9W4X036_9GLOM</name>
<proteinExistence type="predicted"/>
<feature type="non-terminal residue" evidence="2">
    <location>
        <position position="65"/>
    </location>
</feature>
<feature type="region of interest" description="Disordered" evidence="1">
    <location>
        <begin position="1"/>
        <end position="20"/>
    </location>
</feature>
<protein>
    <submittedName>
        <fullName evidence="2">12270_t:CDS:1</fullName>
    </submittedName>
</protein>
<accession>A0A9W4X036</accession>
<evidence type="ECO:0000313" key="2">
    <source>
        <dbReference type="EMBL" id="CAI2198948.1"/>
    </source>
</evidence>
<gene>
    <name evidence="2" type="ORF">FWILDA_LOCUS18828</name>
</gene>
<evidence type="ECO:0000256" key="1">
    <source>
        <dbReference type="SAM" id="MobiDB-lite"/>
    </source>
</evidence>
<comment type="caution">
    <text evidence="2">The sequence shown here is derived from an EMBL/GenBank/DDBJ whole genome shotgun (WGS) entry which is preliminary data.</text>
</comment>
<organism evidence="2 3">
    <name type="scientific">Funneliformis geosporum</name>
    <dbReference type="NCBI Taxonomy" id="1117311"/>
    <lineage>
        <taxon>Eukaryota</taxon>
        <taxon>Fungi</taxon>
        <taxon>Fungi incertae sedis</taxon>
        <taxon>Mucoromycota</taxon>
        <taxon>Glomeromycotina</taxon>
        <taxon>Glomeromycetes</taxon>
        <taxon>Glomerales</taxon>
        <taxon>Glomeraceae</taxon>
        <taxon>Funneliformis</taxon>
    </lineage>
</organism>
<reference evidence="2" key="1">
    <citation type="submission" date="2022-08" db="EMBL/GenBank/DDBJ databases">
        <authorList>
            <person name="Kallberg Y."/>
            <person name="Tangrot J."/>
            <person name="Rosling A."/>
        </authorList>
    </citation>
    <scope>NUCLEOTIDE SEQUENCE</scope>
    <source>
        <strain evidence="2">Wild A</strain>
    </source>
</reference>
<dbReference type="Proteomes" id="UP001153678">
    <property type="component" value="Unassembled WGS sequence"/>
</dbReference>
<keyword evidence="3" id="KW-1185">Reference proteome</keyword>
<evidence type="ECO:0000313" key="3">
    <source>
        <dbReference type="Proteomes" id="UP001153678"/>
    </source>
</evidence>
<dbReference type="OrthoDB" id="2414835at2759"/>